<organism evidence="9 10">
    <name type="scientific">Paenibacillus lignilyticus</name>
    <dbReference type="NCBI Taxonomy" id="1172615"/>
    <lineage>
        <taxon>Bacteria</taxon>
        <taxon>Bacillati</taxon>
        <taxon>Bacillota</taxon>
        <taxon>Bacilli</taxon>
        <taxon>Bacillales</taxon>
        <taxon>Paenibacillaceae</taxon>
        <taxon>Paenibacillus</taxon>
    </lineage>
</organism>
<evidence type="ECO:0000256" key="2">
    <source>
        <dbReference type="ARBA" id="ARBA00022448"/>
    </source>
</evidence>
<name>A0ABS5CKP0_9BACL</name>
<evidence type="ECO:0000313" key="9">
    <source>
        <dbReference type="EMBL" id="MBP3966386.1"/>
    </source>
</evidence>
<feature type="transmembrane region" description="Helical" evidence="7">
    <location>
        <begin position="207"/>
        <end position="229"/>
    </location>
</feature>
<feature type="domain" description="ABC transmembrane type-1" evidence="8">
    <location>
        <begin position="97"/>
        <end position="283"/>
    </location>
</feature>
<feature type="transmembrane region" description="Helical" evidence="7">
    <location>
        <begin position="134"/>
        <end position="155"/>
    </location>
</feature>
<evidence type="ECO:0000256" key="4">
    <source>
        <dbReference type="ARBA" id="ARBA00022692"/>
    </source>
</evidence>
<comment type="similarity">
    <text evidence="7">Belongs to the binding-protein-dependent transport system permease family.</text>
</comment>
<dbReference type="RefSeq" id="WP_210663503.1">
    <property type="nucleotide sequence ID" value="NZ_JAGKSP010000017.1"/>
</dbReference>
<comment type="caution">
    <text evidence="9">The sequence shown here is derived from an EMBL/GenBank/DDBJ whole genome shotgun (WGS) entry which is preliminary data.</text>
</comment>
<sequence>MRDKPRIFAKIMLTFMLALFAAGMLFPLVFTISNSFMSEDEITAAYGILSPSAEGDSGGASDSKAGQFAVLKLIPDKVTLEQYGEALFRKPQFLAMFWNAVVMTVPIIAGQTLVAALAAYALGKLQFAGRDKLFFLYLITMLMPFQVTLVPNYIMADRLGLLNSFGAIIWPGIFAAFGVFLLRQFMLQIPTAYVEAGKMDGAGHAQLFLRIVLPMCRPGLAALVILLFIDNWNMVEQPLILLTDAAKQPLSVYLSRVREGEQGIAFAVSVLYMAPMLFIFLYGENDLIAGIQLSGLKG</sequence>
<keyword evidence="5 7" id="KW-1133">Transmembrane helix</keyword>
<dbReference type="Pfam" id="PF00528">
    <property type="entry name" value="BPD_transp_1"/>
    <property type="match status" value="1"/>
</dbReference>
<evidence type="ECO:0000313" key="10">
    <source>
        <dbReference type="Proteomes" id="UP000673394"/>
    </source>
</evidence>
<comment type="subcellular location">
    <subcellularLocation>
        <location evidence="1 7">Cell membrane</location>
        <topology evidence="1 7">Multi-pass membrane protein</topology>
    </subcellularLocation>
</comment>
<keyword evidence="10" id="KW-1185">Reference proteome</keyword>
<proteinExistence type="inferred from homology"/>
<keyword evidence="3" id="KW-1003">Cell membrane</keyword>
<evidence type="ECO:0000259" key="8">
    <source>
        <dbReference type="PROSITE" id="PS50928"/>
    </source>
</evidence>
<feature type="transmembrane region" description="Helical" evidence="7">
    <location>
        <begin position="97"/>
        <end position="122"/>
    </location>
</feature>
<dbReference type="Proteomes" id="UP000673394">
    <property type="component" value="Unassembled WGS sequence"/>
</dbReference>
<reference evidence="9 10" key="1">
    <citation type="submission" date="2021-04" db="EMBL/GenBank/DDBJ databases">
        <title>Paenibacillus sp. DLE-14 whole genome sequence.</title>
        <authorList>
            <person name="Ham Y.J."/>
        </authorList>
    </citation>
    <scope>NUCLEOTIDE SEQUENCE [LARGE SCALE GENOMIC DNA]</scope>
    <source>
        <strain evidence="9 10">DLE-14</strain>
    </source>
</reference>
<keyword evidence="4 7" id="KW-0812">Transmembrane</keyword>
<feature type="transmembrane region" description="Helical" evidence="7">
    <location>
        <begin position="263"/>
        <end position="283"/>
    </location>
</feature>
<dbReference type="PANTHER" id="PTHR43744:SF8">
    <property type="entry name" value="SN-GLYCEROL-3-PHOSPHATE TRANSPORT SYSTEM PERMEASE PROTEIN UGPE"/>
    <property type="match status" value="1"/>
</dbReference>
<keyword evidence="2 7" id="KW-0813">Transport</keyword>
<dbReference type="PROSITE" id="PS50928">
    <property type="entry name" value="ABC_TM1"/>
    <property type="match status" value="1"/>
</dbReference>
<dbReference type="SUPFAM" id="SSF161098">
    <property type="entry name" value="MetI-like"/>
    <property type="match status" value="1"/>
</dbReference>
<dbReference type="InterPro" id="IPR000515">
    <property type="entry name" value="MetI-like"/>
</dbReference>
<dbReference type="Gene3D" id="1.10.3720.10">
    <property type="entry name" value="MetI-like"/>
    <property type="match status" value="1"/>
</dbReference>
<protein>
    <submittedName>
        <fullName evidence="9">Carbohydrate ABC transporter permease</fullName>
    </submittedName>
</protein>
<evidence type="ECO:0000256" key="6">
    <source>
        <dbReference type="ARBA" id="ARBA00023136"/>
    </source>
</evidence>
<dbReference type="EMBL" id="JAGKSP010000017">
    <property type="protein sequence ID" value="MBP3966386.1"/>
    <property type="molecule type" value="Genomic_DNA"/>
</dbReference>
<feature type="transmembrane region" description="Helical" evidence="7">
    <location>
        <begin position="167"/>
        <end position="186"/>
    </location>
</feature>
<keyword evidence="6 7" id="KW-0472">Membrane</keyword>
<evidence type="ECO:0000256" key="5">
    <source>
        <dbReference type="ARBA" id="ARBA00022989"/>
    </source>
</evidence>
<dbReference type="CDD" id="cd06261">
    <property type="entry name" value="TM_PBP2"/>
    <property type="match status" value="1"/>
</dbReference>
<evidence type="ECO:0000256" key="7">
    <source>
        <dbReference type="RuleBase" id="RU363032"/>
    </source>
</evidence>
<evidence type="ECO:0000256" key="3">
    <source>
        <dbReference type="ARBA" id="ARBA00022475"/>
    </source>
</evidence>
<gene>
    <name evidence="9" type="ORF">I8J30_27145</name>
</gene>
<evidence type="ECO:0000256" key="1">
    <source>
        <dbReference type="ARBA" id="ARBA00004651"/>
    </source>
</evidence>
<feature type="transmembrane region" description="Helical" evidence="7">
    <location>
        <begin position="7"/>
        <end position="30"/>
    </location>
</feature>
<dbReference type="InterPro" id="IPR035906">
    <property type="entry name" value="MetI-like_sf"/>
</dbReference>
<dbReference type="PANTHER" id="PTHR43744">
    <property type="entry name" value="ABC TRANSPORTER PERMEASE PROTEIN MG189-RELATED-RELATED"/>
    <property type="match status" value="1"/>
</dbReference>
<accession>A0ABS5CKP0</accession>